<evidence type="ECO:0000256" key="4">
    <source>
        <dbReference type="ARBA" id="ARBA00022723"/>
    </source>
</evidence>
<dbReference type="GO" id="GO:0004659">
    <property type="term" value="F:prenyltransferase activity"/>
    <property type="evidence" value="ECO:0007669"/>
    <property type="project" value="InterPro"/>
</dbReference>
<dbReference type="InterPro" id="IPR008949">
    <property type="entry name" value="Isoprenoid_synthase_dom_sf"/>
</dbReference>
<dbReference type="CDD" id="cd00685">
    <property type="entry name" value="Trans_IPPS_HT"/>
    <property type="match status" value="1"/>
</dbReference>
<dbReference type="GO" id="GO:0046872">
    <property type="term" value="F:metal ion binding"/>
    <property type="evidence" value="ECO:0007669"/>
    <property type="project" value="UniProtKB-KW"/>
</dbReference>
<evidence type="ECO:0000256" key="7">
    <source>
        <dbReference type="SAM" id="MobiDB-lite"/>
    </source>
</evidence>
<sequence>MAEVNTLPRTSIAGRTPEPGAAAWVGPDELSRLLHEAYAPIAPWLAEAERIYREELGSRSDYVQRLVEHASRFRGKQLRPALVLLTAQACGGVLPAHPVVAAVVEMIHTATLVHDDILDEADVRRHAATINAEWGNEPAVLLGDYLFTHAFHLAASLESTYACRVIGRATNLVCEGELQQIHHRGDLDLDEQSYYEIVRGKTAELTAVCCRLGAHYAGQPPEICDALDRFGRDLGVAFQIADDLLDLWGEEVATGKTLGTDLQKQKLTLPVIFLLRSADRTEADAARRLVASPSAESRRKLRPMLESSGALEYAWDRARSFVESARLELAALPASPTRETLAGLAQLVVRRCF</sequence>
<dbReference type="Gene3D" id="1.10.600.10">
    <property type="entry name" value="Farnesyl Diphosphate Synthase"/>
    <property type="match status" value="1"/>
</dbReference>
<comment type="caution">
    <text evidence="8">The sequence shown here is derived from an EMBL/GenBank/DDBJ whole genome shotgun (WGS) entry which is preliminary data.</text>
</comment>
<comment type="similarity">
    <text evidence="2 6">Belongs to the FPP/GGPP synthase family.</text>
</comment>
<dbReference type="GO" id="GO:0008299">
    <property type="term" value="P:isoprenoid biosynthetic process"/>
    <property type="evidence" value="ECO:0007669"/>
    <property type="project" value="InterPro"/>
</dbReference>
<keyword evidence="9" id="KW-1185">Reference proteome</keyword>
<dbReference type="InterPro" id="IPR033749">
    <property type="entry name" value="Polyprenyl_synt_CS"/>
</dbReference>
<feature type="region of interest" description="Disordered" evidence="7">
    <location>
        <begin position="1"/>
        <end position="20"/>
    </location>
</feature>
<evidence type="ECO:0000256" key="6">
    <source>
        <dbReference type="RuleBase" id="RU004466"/>
    </source>
</evidence>
<accession>A0A432MDX3</accession>
<evidence type="ECO:0000256" key="2">
    <source>
        <dbReference type="ARBA" id="ARBA00006706"/>
    </source>
</evidence>
<organism evidence="8 9">
    <name type="scientific">Tautonia sociabilis</name>
    <dbReference type="NCBI Taxonomy" id="2080755"/>
    <lineage>
        <taxon>Bacteria</taxon>
        <taxon>Pseudomonadati</taxon>
        <taxon>Planctomycetota</taxon>
        <taxon>Planctomycetia</taxon>
        <taxon>Isosphaerales</taxon>
        <taxon>Isosphaeraceae</taxon>
        <taxon>Tautonia</taxon>
    </lineage>
</organism>
<keyword evidence="5" id="KW-0460">Magnesium</keyword>
<dbReference type="EMBL" id="RYZH01000062">
    <property type="protein sequence ID" value="RUL83298.1"/>
    <property type="molecule type" value="Genomic_DNA"/>
</dbReference>
<dbReference type="AlphaFoldDB" id="A0A432MDX3"/>
<protein>
    <submittedName>
        <fullName evidence="8">Polyprenyl synthetase family protein</fullName>
    </submittedName>
</protein>
<dbReference type="PANTHER" id="PTHR12001">
    <property type="entry name" value="GERANYLGERANYL PYROPHOSPHATE SYNTHASE"/>
    <property type="match status" value="1"/>
</dbReference>
<dbReference type="OrthoDB" id="9805316at2"/>
<proteinExistence type="inferred from homology"/>
<name>A0A432MDX3_9BACT</name>
<dbReference type="Proteomes" id="UP000280296">
    <property type="component" value="Unassembled WGS sequence"/>
</dbReference>
<evidence type="ECO:0000313" key="8">
    <source>
        <dbReference type="EMBL" id="RUL83298.1"/>
    </source>
</evidence>
<dbReference type="SUPFAM" id="SSF48576">
    <property type="entry name" value="Terpenoid synthases"/>
    <property type="match status" value="1"/>
</dbReference>
<gene>
    <name evidence="8" type="ORF">TsocGM_22365</name>
</gene>
<dbReference type="PROSITE" id="PS00723">
    <property type="entry name" value="POLYPRENYL_SYNTHASE_1"/>
    <property type="match status" value="1"/>
</dbReference>
<evidence type="ECO:0000256" key="5">
    <source>
        <dbReference type="ARBA" id="ARBA00022842"/>
    </source>
</evidence>
<reference evidence="8 9" key="1">
    <citation type="submission" date="2018-12" db="EMBL/GenBank/DDBJ databases">
        <authorList>
            <person name="Toschakov S.V."/>
        </authorList>
    </citation>
    <scope>NUCLEOTIDE SEQUENCE [LARGE SCALE GENOMIC DNA]</scope>
    <source>
        <strain evidence="8 9">GM2012</strain>
    </source>
</reference>
<dbReference type="SFLD" id="SFLDS00005">
    <property type="entry name" value="Isoprenoid_Synthase_Type_I"/>
    <property type="match status" value="1"/>
</dbReference>
<dbReference type="PROSITE" id="PS00444">
    <property type="entry name" value="POLYPRENYL_SYNTHASE_2"/>
    <property type="match status" value="1"/>
</dbReference>
<keyword evidence="3 6" id="KW-0808">Transferase</keyword>
<reference evidence="8 9" key="2">
    <citation type="submission" date="2019-01" db="EMBL/GenBank/DDBJ databases">
        <title>Tautonia sociabilis, a novel thermotolerant planctomycete of Isosphaeraceae family, isolated from a 4000 m deep subterranean habitat.</title>
        <authorList>
            <person name="Kovaleva O.L."/>
            <person name="Elcheninov A.G."/>
            <person name="Van Heerden E."/>
            <person name="Toshchakov S.V."/>
            <person name="Novikov A."/>
            <person name="Bonch-Osmolovskaya E.A."/>
            <person name="Kublanov I.V."/>
        </authorList>
    </citation>
    <scope>NUCLEOTIDE SEQUENCE [LARGE SCALE GENOMIC DNA]</scope>
    <source>
        <strain evidence="8 9">GM2012</strain>
    </source>
</reference>
<dbReference type="InterPro" id="IPR000092">
    <property type="entry name" value="Polyprenyl_synt"/>
</dbReference>
<evidence type="ECO:0000256" key="1">
    <source>
        <dbReference type="ARBA" id="ARBA00001946"/>
    </source>
</evidence>
<dbReference type="PANTHER" id="PTHR12001:SF69">
    <property type="entry name" value="ALL TRANS-POLYPRENYL-DIPHOSPHATE SYNTHASE PDSS1"/>
    <property type="match status" value="1"/>
</dbReference>
<keyword evidence="4" id="KW-0479">Metal-binding</keyword>
<dbReference type="Pfam" id="PF00348">
    <property type="entry name" value="polyprenyl_synt"/>
    <property type="match status" value="1"/>
</dbReference>
<evidence type="ECO:0000256" key="3">
    <source>
        <dbReference type="ARBA" id="ARBA00022679"/>
    </source>
</evidence>
<comment type="cofactor">
    <cofactor evidence="1">
        <name>Mg(2+)</name>
        <dbReference type="ChEBI" id="CHEBI:18420"/>
    </cofactor>
</comment>
<evidence type="ECO:0000313" key="9">
    <source>
        <dbReference type="Proteomes" id="UP000280296"/>
    </source>
</evidence>